<dbReference type="PANTHER" id="PTHR24559">
    <property type="entry name" value="TRANSPOSON TY3-I GAG-POL POLYPROTEIN"/>
    <property type="match status" value="1"/>
</dbReference>
<protein>
    <submittedName>
        <fullName evidence="1">Uncharacterized protein</fullName>
    </submittedName>
</protein>
<dbReference type="PANTHER" id="PTHR24559:SF444">
    <property type="entry name" value="REVERSE TRANSCRIPTASE DOMAIN-CONTAINING PROTEIN"/>
    <property type="match status" value="1"/>
</dbReference>
<dbReference type="AlphaFoldDB" id="A0AA38L8P4"/>
<sequence length="51" mass="5745">VIIAKEDQEKTNFTTEWGSFAYTVMPFGLKNAPTVFLHSSSIQGFYSQILT</sequence>
<dbReference type="Proteomes" id="UP000824469">
    <property type="component" value="Unassembled WGS sequence"/>
</dbReference>
<feature type="non-terminal residue" evidence="1">
    <location>
        <position position="51"/>
    </location>
</feature>
<dbReference type="InterPro" id="IPR043502">
    <property type="entry name" value="DNA/RNA_pol_sf"/>
</dbReference>
<dbReference type="Gene3D" id="3.10.10.10">
    <property type="entry name" value="HIV Type 1 Reverse Transcriptase, subunit A, domain 1"/>
    <property type="match status" value="1"/>
</dbReference>
<comment type="caution">
    <text evidence="1">The sequence shown here is derived from an EMBL/GenBank/DDBJ whole genome shotgun (WGS) entry which is preliminary data.</text>
</comment>
<dbReference type="SUPFAM" id="SSF56672">
    <property type="entry name" value="DNA/RNA polymerases"/>
    <property type="match status" value="1"/>
</dbReference>
<proteinExistence type="predicted"/>
<dbReference type="InterPro" id="IPR053134">
    <property type="entry name" value="RNA-dir_DNA_polymerase"/>
</dbReference>
<accession>A0AA38L8P4</accession>
<gene>
    <name evidence="1" type="ORF">KI387_024188</name>
</gene>
<evidence type="ECO:0000313" key="2">
    <source>
        <dbReference type="Proteomes" id="UP000824469"/>
    </source>
</evidence>
<evidence type="ECO:0000313" key="1">
    <source>
        <dbReference type="EMBL" id="KAH9315561.1"/>
    </source>
</evidence>
<reference evidence="1 2" key="1">
    <citation type="journal article" date="2021" name="Nat. Plants">
        <title>The Taxus genome provides insights into paclitaxel biosynthesis.</title>
        <authorList>
            <person name="Xiong X."/>
            <person name="Gou J."/>
            <person name="Liao Q."/>
            <person name="Li Y."/>
            <person name="Zhou Q."/>
            <person name="Bi G."/>
            <person name="Li C."/>
            <person name="Du R."/>
            <person name="Wang X."/>
            <person name="Sun T."/>
            <person name="Guo L."/>
            <person name="Liang H."/>
            <person name="Lu P."/>
            <person name="Wu Y."/>
            <person name="Zhang Z."/>
            <person name="Ro D.K."/>
            <person name="Shang Y."/>
            <person name="Huang S."/>
            <person name="Yan J."/>
        </authorList>
    </citation>
    <scope>NUCLEOTIDE SEQUENCE [LARGE SCALE GENOMIC DNA]</scope>
    <source>
        <strain evidence="1">Ta-2019</strain>
    </source>
</reference>
<dbReference type="EMBL" id="JAHRHJ020000005">
    <property type="protein sequence ID" value="KAH9315561.1"/>
    <property type="molecule type" value="Genomic_DNA"/>
</dbReference>
<name>A0AA38L8P4_TAXCH</name>
<feature type="non-terminal residue" evidence="1">
    <location>
        <position position="1"/>
    </location>
</feature>
<organism evidence="1 2">
    <name type="scientific">Taxus chinensis</name>
    <name type="common">Chinese yew</name>
    <name type="synonym">Taxus wallichiana var. chinensis</name>
    <dbReference type="NCBI Taxonomy" id="29808"/>
    <lineage>
        <taxon>Eukaryota</taxon>
        <taxon>Viridiplantae</taxon>
        <taxon>Streptophyta</taxon>
        <taxon>Embryophyta</taxon>
        <taxon>Tracheophyta</taxon>
        <taxon>Spermatophyta</taxon>
        <taxon>Pinopsida</taxon>
        <taxon>Pinidae</taxon>
        <taxon>Conifers II</taxon>
        <taxon>Cupressales</taxon>
        <taxon>Taxaceae</taxon>
        <taxon>Taxus</taxon>
    </lineage>
</organism>
<keyword evidence="2" id="KW-1185">Reference proteome</keyword>